<dbReference type="Proteomes" id="UP000824139">
    <property type="component" value="Unassembled WGS sequence"/>
</dbReference>
<dbReference type="GO" id="GO:0016020">
    <property type="term" value="C:membrane"/>
    <property type="evidence" value="ECO:0007669"/>
    <property type="project" value="UniProtKB-SubCell"/>
</dbReference>
<dbReference type="InterPro" id="IPR006260">
    <property type="entry name" value="TonB/TolA_C"/>
</dbReference>
<dbReference type="EMBL" id="DVJO01000125">
    <property type="protein sequence ID" value="HIS83099.1"/>
    <property type="molecule type" value="Genomic_DNA"/>
</dbReference>
<comment type="caution">
    <text evidence="6">The sequence shown here is derived from an EMBL/GenBank/DDBJ whole genome shotgun (WGS) entry which is preliminary data.</text>
</comment>
<evidence type="ECO:0000256" key="5">
    <source>
        <dbReference type="SAM" id="SignalP"/>
    </source>
</evidence>
<protein>
    <submittedName>
        <fullName evidence="6">TonB C-terminal domain-containing protein</fullName>
    </submittedName>
</protein>
<proteinExistence type="predicted"/>
<feature type="chain" id="PRO_5038548865" evidence="5">
    <location>
        <begin position="22"/>
        <end position="253"/>
    </location>
</feature>
<dbReference type="NCBIfam" id="TIGR01352">
    <property type="entry name" value="tonB_Cterm"/>
    <property type="match status" value="1"/>
</dbReference>
<name>A0A9D1FVY7_9BACT</name>
<reference evidence="6" key="1">
    <citation type="submission" date="2020-10" db="EMBL/GenBank/DDBJ databases">
        <authorList>
            <person name="Gilroy R."/>
        </authorList>
    </citation>
    <scope>NUCLEOTIDE SEQUENCE</scope>
    <source>
        <strain evidence="6">CHK152-2994</strain>
    </source>
</reference>
<evidence type="ECO:0000256" key="1">
    <source>
        <dbReference type="ARBA" id="ARBA00004167"/>
    </source>
</evidence>
<dbReference type="Pfam" id="PF13103">
    <property type="entry name" value="TonB_2"/>
    <property type="match status" value="1"/>
</dbReference>
<accession>A0A9D1FVY7</accession>
<evidence type="ECO:0000256" key="4">
    <source>
        <dbReference type="ARBA" id="ARBA00023136"/>
    </source>
</evidence>
<keyword evidence="3" id="KW-1133">Transmembrane helix</keyword>
<dbReference type="AlphaFoldDB" id="A0A9D1FVY7"/>
<keyword evidence="2" id="KW-0812">Transmembrane</keyword>
<dbReference type="SUPFAM" id="SSF74653">
    <property type="entry name" value="TolA/TonB C-terminal domain"/>
    <property type="match status" value="1"/>
</dbReference>
<keyword evidence="5" id="KW-0732">Signal</keyword>
<evidence type="ECO:0000313" key="7">
    <source>
        <dbReference type="Proteomes" id="UP000824139"/>
    </source>
</evidence>
<organism evidence="6 7">
    <name type="scientific">Candidatus Scatenecus faecavium</name>
    <dbReference type="NCBI Taxonomy" id="2840915"/>
    <lineage>
        <taxon>Bacteria</taxon>
        <taxon>Candidatus Scatenecus</taxon>
    </lineage>
</organism>
<evidence type="ECO:0000313" key="6">
    <source>
        <dbReference type="EMBL" id="HIS83099.1"/>
    </source>
</evidence>
<dbReference type="Gene3D" id="3.30.1150.10">
    <property type="match status" value="1"/>
</dbReference>
<keyword evidence="4" id="KW-0472">Membrane</keyword>
<comment type="subcellular location">
    <subcellularLocation>
        <location evidence="1">Membrane</location>
        <topology evidence="1">Single-pass membrane protein</topology>
    </subcellularLocation>
</comment>
<reference evidence="6" key="2">
    <citation type="journal article" date="2021" name="PeerJ">
        <title>Extensive microbial diversity within the chicken gut microbiome revealed by metagenomics and culture.</title>
        <authorList>
            <person name="Gilroy R."/>
            <person name="Ravi A."/>
            <person name="Getino M."/>
            <person name="Pursley I."/>
            <person name="Horton D.L."/>
            <person name="Alikhan N.F."/>
            <person name="Baker D."/>
            <person name="Gharbi K."/>
            <person name="Hall N."/>
            <person name="Watson M."/>
            <person name="Adriaenssens E.M."/>
            <person name="Foster-Nyarko E."/>
            <person name="Jarju S."/>
            <person name="Secka A."/>
            <person name="Antonio M."/>
            <person name="Oren A."/>
            <person name="Chaudhuri R.R."/>
            <person name="La Ragione R."/>
            <person name="Hildebrand F."/>
            <person name="Pallen M.J."/>
        </authorList>
    </citation>
    <scope>NUCLEOTIDE SEQUENCE</scope>
    <source>
        <strain evidence="6">CHK152-2994</strain>
    </source>
</reference>
<evidence type="ECO:0000256" key="3">
    <source>
        <dbReference type="ARBA" id="ARBA00022989"/>
    </source>
</evidence>
<gene>
    <name evidence="6" type="ORF">IAD41_05790</name>
</gene>
<evidence type="ECO:0000256" key="2">
    <source>
        <dbReference type="ARBA" id="ARBA00022692"/>
    </source>
</evidence>
<feature type="signal peptide" evidence="5">
    <location>
        <begin position="1"/>
        <end position="21"/>
    </location>
</feature>
<sequence>MIKKIAILSTVLLSLNSAVFAADWIRLNITNSTKYIYLDHDSISKDDNNLFYVIRYKNDRGIEKVAYIKYSLADEKIGIVKLKDYNSEKYKSDNDWKNSFAFMKELGEDSFFNNINNFVQDDKMVQKLNAERELRQQTTISSNKELIKKYSEKYPGMGEYIVTIEGKIRKNWKLPVTNSGGVAKVQFKINREGKLTLCEIKQSSGNKENDNSAREAVKNTEPFEHFPDTAAKDLKEINILMTFDYYVLDVNKK</sequence>